<keyword evidence="3" id="KW-0050">Antiport</keyword>
<comment type="similarity">
    <text evidence="2">Belongs to the Ca(2+):cation antiporter (CaCA) (TC 2.A.19) family. SLC24A subfamily.</text>
</comment>
<keyword evidence="3" id="KW-0813">Transport</keyword>
<evidence type="ECO:0000313" key="8">
    <source>
        <dbReference type="EMBL" id="QQP54136.1"/>
    </source>
</evidence>
<keyword evidence="5 7" id="KW-1133">Transmembrane helix</keyword>
<evidence type="ECO:0000256" key="4">
    <source>
        <dbReference type="ARBA" id="ARBA00022692"/>
    </source>
</evidence>
<dbReference type="AlphaFoldDB" id="A0A7T8KDZ3"/>
<evidence type="ECO:0000256" key="6">
    <source>
        <dbReference type="ARBA" id="ARBA00023136"/>
    </source>
</evidence>
<evidence type="ECO:0000256" key="5">
    <source>
        <dbReference type="ARBA" id="ARBA00022989"/>
    </source>
</evidence>
<dbReference type="OrthoDB" id="2127281at2759"/>
<keyword evidence="6 7" id="KW-0472">Membrane</keyword>
<evidence type="ECO:0000256" key="3">
    <source>
        <dbReference type="ARBA" id="ARBA00022449"/>
    </source>
</evidence>
<dbReference type="GO" id="GO:0006874">
    <property type="term" value="P:intracellular calcium ion homeostasis"/>
    <property type="evidence" value="ECO:0007669"/>
    <property type="project" value="TreeGrafter"/>
</dbReference>
<keyword evidence="9" id="KW-1185">Reference proteome</keyword>
<feature type="non-terminal residue" evidence="8">
    <location>
        <position position="1"/>
    </location>
</feature>
<dbReference type="GO" id="GO:0008273">
    <property type="term" value="F:calcium, potassium:sodium antiporter activity"/>
    <property type="evidence" value="ECO:0007669"/>
    <property type="project" value="TreeGrafter"/>
</dbReference>
<feature type="transmembrane region" description="Helical" evidence="7">
    <location>
        <begin position="20"/>
        <end position="44"/>
    </location>
</feature>
<reference evidence="9" key="1">
    <citation type="submission" date="2021-01" db="EMBL/GenBank/DDBJ databases">
        <title>Caligus Genome Assembly.</title>
        <authorList>
            <person name="Gallardo-Escarate C."/>
        </authorList>
    </citation>
    <scope>NUCLEOTIDE SEQUENCE [LARGE SCALE GENOMIC DNA]</scope>
</reference>
<evidence type="ECO:0000256" key="1">
    <source>
        <dbReference type="ARBA" id="ARBA00004141"/>
    </source>
</evidence>
<comment type="subcellular location">
    <subcellularLocation>
        <location evidence="1">Membrane</location>
        <topology evidence="1">Multi-pass membrane protein</topology>
    </subcellularLocation>
</comment>
<feature type="non-terminal residue" evidence="8">
    <location>
        <position position="54"/>
    </location>
</feature>
<dbReference type="PANTHER" id="PTHR10846:SF72">
    <property type="entry name" value="SODIUM_POTASSIUM_CALCIUM EXCHANGER NCKX30C"/>
    <property type="match status" value="1"/>
</dbReference>
<evidence type="ECO:0000313" key="9">
    <source>
        <dbReference type="Proteomes" id="UP000595437"/>
    </source>
</evidence>
<evidence type="ECO:0000256" key="2">
    <source>
        <dbReference type="ARBA" id="ARBA00005364"/>
    </source>
</evidence>
<dbReference type="GO" id="GO:0005262">
    <property type="term" value="F:calcium channel activity"/>
    <property type="evidence" value="ECO:0007669"/>
    <property type="project" value="TreeGrafter"/>
</dbReference>
<gene>
    <name evidence="8" type="ORF">FKW44_006860</name>
</gene>
<dbReference type="Proteomes" id="UP000595437">
    <property type="component" value="Chromosome 4"/>
</dbReference>
<sequence>SGDNLFPDDLFTHQQLRSGAVILHIIGILYMFYALALVCDEFFVPSLDIISEKA</sequence>
<dbReference type="EMBL" id="CP045893">
    <property type="protein sequence ID" value="QQP54136.1"/>
    <property type="molecule type" value="Genomic_DNA"/>
</dbReference>
<dbReference type="GO" id="GO:0005886">
    <property type="term" value="C:plasma membrane"/>
    <property type="evidence" value="ECO:0007669"/>
    <property type="project" value="TreeGrafter"/>
</dbReference>
<accession>A0A7T8KDZ3</accession>
<dbReference type="InterPro" id="IPR004481">
    <property type="entry name" value="K/Na/Ca-exchanger"/>
</dbReference>
<name>A0A7T8KDZ3_CALRO</name>
<organism evidence="8 9">
    <name type="scientific">Caligus rogercresseyi</name>
    <name type="common">Sea louse</name>
    <dbReference type="NCBI Taxonomy" id="217165"/>
    <lineage>
        <taxon>Eukaryota</taxon>
        <taxon>Metazoa</taxon>
        <taxon>Ecdysozoa</taxon>
        <taxon>Arthropoda</taxon>
        <taxon>Crustacea</taxon>
        <taxon>Multicrustacea</taxon>
        <taxon>Hexanauplia</taxon>
        <taxon>Copepoda</taxon>
        <taxon>Siphonostomatoida</taxon>
        <taxon>Caligidae</taxon>
        <taxon>Caligus</taxon>
    </lineage>
</organism>
<evidence type="ECO:0000256" key="7">
    <source>
        <dbReference type="SAM" id="Phobius"/>
    </source>
</evidence>
<keyword evidence="4 7" id="KW-0812">Transmembrane</keyword>
<protein>
    <submittedName>
        <fullName evidence="8">Uncharacterized protein</fullName>
    </submittedName>
</protein>
<proteinExistence type="inferred from homology"/>
<dbReference type="PANTHER" id="PTHR10846">
    <property type="entry name" value="SODIUM/POTASSIUM/CALCIUM EXCHANGER"/>
    <property type="match status" value="1"/>
</dbReference>